<sequence>MLSPVLNKLYIYNCPKIVLLDEHHHHPLISLEINRCENLESIRSIQGLTYLESLEIILCPNLLGIPDLHSQCHSLSRLQINHCDKITFLPSGFDHLAVVNSLSLGDFSDKLHSFLSLHGIEKMKNHLHSLELNGLYHWESIPEEIKHLNVLNSLQICRFGMKELPLWLTNMSSIRDIGFYCCDELDTEAVLRGAPKQVDVISINGGEVFIRKSDG</sequence>
<keyword evidence="2" id="KW-1185">Reference proteome</keyword>
<evidence type="ECO:0000313" key="1">
    <source>
        <dbReference type="EMBL" id="KAI3745978.1"/>
    </source>
</evidence>
<reference evidence="1 2" key="2">
    <citation type="journal article" date="2022" name="Mol. Ecol. Resour.">
        <title>The genomes of chicory, endive, great burdock and yacon provide insights into Asteraceae paleo-polyploidization history and plant inulin production.</title>
        <authorList>
            <person name="Fan W."/>
            <person name="Wang S."/>
            <person name="Wang H."/>
            <person name="Wang A."/>
            <person name="Jiang F."/>
            <person name="Liu H."/>
            <person name="Zhao H."/>
            <person name="Xu D."/>
            <person name="Zhang Y."/>
        </authorList>
    </citation>
    <scope>NUCLEOTIDE SEQUENCE [LARGE SCALE GENOMIC DNA]</scope>
    <source>
        <strain evidence="2">cv. Niubang</strain>
    </source>
</reference>
<dbReference type="Proteomes" id="UP001055879">
    <property type="component" value="Linkage Group LG03"/>
</dbReference>
<proteinExistence type="predicted"/>
<name>A0ACB9DHM7_ARCLA</name>
<reference evidence="2" key="1">
    <citation type="journal article" date="2022" name="Mol. Ecol. Resour.">
        <title>The genomes of chicory, endive, great burdock and yacon provide insights into Asteraceae palaeo-polyploidization history and plant inulin production.</title>
        <authorList>
            <person name="Fan W."/>
            <person name="Wang S."/>
            <person name="Wang H."/>
            <person name="Wang A."/>
            <person name="Jiang F."/>
            <person name="Liu H."/>
            <person name="Zhao H."/>
            <person name="Xu D."/>
            <person name="Zhang Y."/>
        </authorList>
    </citation>
    <scope>NUCLEOTIDE SEQUENCE [LARGE SCALE GENOMIC DNA]</scope>
    <source>
        <strain evidence="2">cv. Niubang</strain>
    </source>
</reference>
<accession>A0ACB9DHM7</accession>
<comment type="caution">
    <text evidence="1">The sequence shown here is derived from an EMBL/GenBank/DDBJ whole genome shotgun (WGS) entry which is preliminary data.</text>
</comment>
<dbReference type="EMBL" id="CM042049">
    <property type="protein sequence ID" value="KAI3745978.1"/>
    <property type="molecule type" value="Genomic_DNA"/>
</dbReference>
<protein>
    <submittedName>
        <fullName evidence="1">Uncharacterized protein</fullName>
    </submittedName>
</protein>
<evidence type="ECO:0000313" key="2">
    <source>
        <dbReference type="Proteomes" id="UP001055879"/>
    </source>
</evidence>
<gene>
    <name evidence="1" type="ORF">L6452_08393</name>
</gene>
<organism evidence="1 2">
    <name type="scientific">Arctium lappa</name>
    <name type="common">Greater burdock</name>
    <name type="synonym">Lappa major</name>
    <dbReference type="NCBI Taxonomy" id="4217"/>
    <lineage>
        <taxon>Eukaryota</taxon>
        <taxon>Viridiplantae</taxon>
        <taxon>Streptophyta</taxon>
        <taxon>Embryophyta</taxon>
        <taxon>Tracheophyta</taxon>
        <taxon>Spermatophyta</taxon>
        <taxon>Magnoliopsida</taxon>
        <taxon>eudicotyledons</taxon>
        <taxon>Gunneridae</taxon>
        <taxon>Pentapetalae</taxon>
        <taxon>asterids</taxon>
        <taxon>campanulids</taxon>
        <taxon>Asterales</taxon>
        <taxon>Asteraceae</taxon>
        <taxon>Carduoideae</taxon>
        <taxon>Cardueae</taxon>
        <taxon>Arctiinae</taxon>
        <taxon>Arctium</taxon>
    </lineage>
</organism>